<evidence type="ECO:0008006" key="4">
    <source>
        <dbReference type="Google" id="ProtNLM"/>
    </source>
</evidence>
<name>A0AAE0J2R0_9PEZI</name>
<reference evidence="2" key="1">
    <citation type="journal article" date="2023" name="Mol. Phylogenet. Evol.">
        <title>Genome-scale phylogeny and comparative genomics of the fungal order Sordariales.</title>
        <authorList>
            <person name="Hensen N."/>
            <person name="Bonometti L."/>
            <person name="Westerberg I."/>
            <person name="Brannstrom I.O."/>
            <person name="Guillou S."/>
            <person name="Cros-Aarteil S."/>
            <person name="Calhoun S."/>
            <person name="Haridas S."/>
            <person name="Kuo A."/>
            <person name="Mondo S."/>
            <person name="Pangilinan J."/>
            <person name="Riley R."/>
            <person name="LaButti K."/>
            <person name="Andreopoulos B."/>
            <person name="Lipzen A."/>
            <person name="Chen C."/>
            <person name="Yan M."/>
            <person name="Daum C."/>
            <person name="Ng V."/>
            <person name="Clum A."/>
            <person name="Steindorff A."/>
            <person name="Ohm R.A."/>
            <person name="Martin F."/>
            <person name="Silar P."/>
            <person name="Natvig D.O."/>
            <person name="Lalanne C."/>
            <person name="Gautier V."/>
            <person name="Ament-Velasquez S.L."/>
            <person name="Kruys A."/>
            <person name="Hutchinson M.I."/>
            <person name="Powell A.J."/>
            <person name="Barry K."/>
            <person name="Miller A.N."/>
            <person name="Grigoriev I.V."/>
            <person name="Debuchy R."/>
            <person name="Gladieux P."/>
            <person name="Hiltunen Thoren M."/>
            <person name="Johannesson H."/>
        </authorList>
    </citation>
    <scope>NUCLEOTIDE SEQUENCE</scope>
    <source>
        <strain evidence="2">SMH4131-1</strain>
    </source>
</reference>
<organism evidence="2 3">
    <name type="scientific">Cercophora scortea</name>
    <dbReference type="NCBI Taxonomy" id="314031"/>
    <lineage>
        <taxon>Eukaryota</taxon>
        <taxon>Fungi</taxon>
        <taxon>Dikarya</taxon>
        <taxon>Ascomycota</taxon>
        <taxon>Pezizomycotina</taxon>
        <taxon>Sordariomycetes</taxon>
        <taxon>Sordariomycetidae</taxon>
        <taxon>Sordariales</taxon>
        <taxon>Lasiosphaeriaceae</taxon>
        <taxon>Cercophora</taxon>
    </lineage>
</organism>
<sequence>MIIHVSLLFLAVLSVCPGLHSRHINVKTSSWPIIITREPCVAENIQRPTPLLWSTLAARCRESRRSSSLQFGWHLGWRANIQAKEASCFHSPGT</sequence>
<comment type="caution">
    <text evidence="2">The sequence shown here is derived from an EMBL/GenBank/DDBJ whole genome shotgun (WGS) entry which is preliminary data.</text>
</comment>
<evidence type="ECO:0000313" key="3">
    <source>
        <dbReference type="Proteomes" id="UP001286456"/>
    </source>
</evidence>
<dbReference type="EMBL" id="JAUEPO010000001">
    <property type="protein sequence ID" value="KAK3335455.1"/>
    <property type="molecule type" value="Genomic_DNA"/>
</dbReference>
<feature type="signal peptide" evidence="1">
    <location>
        <begin position="1"/>
        <end position="21"/>
    </location>
</feature>
<proteinExistence type="predicted"/>
<dbReference type="Proteomes" id="UP001286456">
    <property type="component" value="Unassembled WGS sequence"/>
</dbReference>
<dbReference type="AlphaFoldDB" id="A0AAE0J2R0"/>
<reference evidence="2" key="2">
    <citation type="submission" date="2023-06" db="EMBL/GenBank/DDBJ databases">
        <authorList>
            <consortium name="Lawrence Berkeley National Laboratory"/>
            <person name="Haridas S."/>
            <person name="Hensen N."/>
            <person name="Bonometti L."/>
            <person name="Westerberg I."/>
            <person name="Brannstrom I.O."/>
            <person name="Guillou S."/>
            <person name="Cros-Aarteil S."/>
            <person name="Calhoun S."/>
            <person name="Kuo A."/>
            <person name="Mondo S."/>
            <person name="Pangilinan J."/>
            <person name="Riley R."/>
            <person name="Labutti K."/>
            <person name="Andreopoulos B."/>
            <person name="Lipzen A."/>
            <person name="Chen C."/>
            <person name="Yanf M."/>
            <person name="Daum C."/>
            <person name="Ng V."/>
            <person name="Clum A."/>
            <person name="Steindorff A."/>
            <person name="Ohm R."/>
            <person name="Martin F."/>
            <person name="Silar P."/>
            <person name="Natvig D."/>
            <person name="Lalanne C."/>
            <person name="Gautier V."/>
            <person name="Ament-Velasquez S.L."/>
            <person name="Kruys A."/>
            <person name="Hutchinson M.I."/>
            <person name="Powell A.J."/>
            <person name="Barry K."/>
            <person name="Miller A.N."/>
            <person name="Grigoriev I.V."/>
            <person name="Debuchy R."/>
            <person name="Gladieux P."/>
            <person name="Thoren M.H."/>
            <person name="Johannesson H."/>
        </authorList>
    </citation>
    <scope>NUCLEOTIDE SEQUENCE</scope>
    <source>
        <strain evidence="2">SMH4131-1</strain>
    </source>
</reference>
<evidence type="ECO:0000313" key="2">
    <source>
        <dbReference type="EMBL" id="KAK3335455.1"/>
    </source>
</evidence>
<protein>
    <recommendedName>
        <fullName evidence="4">Secreted protein</fullName>
    </recommendedName>
</protein>
<gene>
    <name evidence="2" type="ORF">B0T19DRAFT_9223</name>
</gene>
<feature type="chain" id="PRO_5042279410" description="Secreted protein" evidence="1">
    <location>
        <begin position="22"/>
        <end position="94"/>
    </location>
</feature>
<evidence type="ECO:0000256" key="1">
    <source>
        <dbReference type="SAM" id="SignalP"/>
    </source>
</evidence>
<keyword evidence="3" id="KW-1185">Reference proteome</keyword>
<accession>A0AAE0J2R0</accession>
<keyword evidence="1" id="KW-0732">Signal</keyword>